<dbReference type="AlphaFoldDB" id="A0A0C9VBJ0"/>
<dbReference type="SMART" id="SM00256">
    <property type="entry name" value="FBOX"/>
    <property type="match status" value="1"/>
</dbReference>
<evidence type="ECO:0000259" key="2">
    <source>
        <dbReference type="PROSITE" id="PS50181"/>
    </source>
</evidence>
<sequence>MTSIELPPEILFKIFELLPAGSLPSLAAVSRQWRPISINLLYTNIQHAAWKPRRVSACLNALAFNWDTSLAPTVRNLDLRLWSIDPQFARLLLEALMKTTSVTKLKLAMAERFAENLEDLLLHEQIIAADSVDESPYQAWTKRFLPNLQHLELSSGHLPFRLAAGRPVRTVVSSTHIDLDALRSLLPFLQRSRGPLQSVHFNVTGRDARVASNALKLVARKLPCLTHVFFNFFVGKRITPPKYTPDLLEDLAPLSSLHTVELLLSRHARSPDTYLYSHFAAVHTLKATAPHLTTVVLDTIHWQYASPHAREYTHTPATSIASSNSSPHSSSPPESSADPFSGPTSRPPISKFEDTENLTHTTHASISSGTYGWSPEPADVRTHAWWLSQYGNQVAAHAAMLSLWGNRDKGCGGLGQGPEYMCIPDPHEIGMGLYPDHGYSMSNESMSIYEHEHPHEI</sequence>
<evidence type="ECO:0000313" key="3">
    <source>
        <dbReference type="EMBL" id="KIJ34855.1"/>
    </source>
</evidence>
<name>A0A0C9VBJ0_SPHS4</name>
<dbReference type="Pfam" id="PF12937">
    <property type="entry name" value="F-box-like"/>
    <property type="match status" value="1"/>
</dbReference>
<reference evidence="3 4" key="1">
    <citation type="submission" date="2014-06" db="EMBL/GenBank/DDBJ databases">
        <title>Evolutionary Origins and Diversification of the Mycorrhizal Mutualists.</title>
        <authorList>
            <consortium name="DOE Joint Genome Institute"/>
            <consortium name="Mycorrhizal Genomics Consortium"/>
            <person name="Kohler A."/>
            <person name="Kuo A."/>
            <person name="Nagy L.G."/>
            <person name="Floudas D."/>
            <person name="Copeland A."/>
            <person name="Barry K.W."/>
            <person name="Cichocki N."/>
            <person name="Veneault-Fourrey C."/>
            <person name="LaButti K."/>
            <person name="Lindquist E.A."/>
            <person name="Lipzen A."/>
            <person name="Lundell T."/>
            <person name="Morin E."/>
            <person name="Murat C."/>
            <person name="Riley R."/>
            <person name="Ohm R."/>
            <person name="Sun H."/>
            <person name="Tunlid A."/>
            <person name="Henrissat B."/>
            <person name="Grigoriev I.V."/>
            <person name="Hibbett D.S."/>
            <person name="Martin F."/>
        </authorList>
    </citation>
    <scope>NUCLEOTIDE SEQUENCE [LARGE SCALE GENOMIC DNA]</scope>
    <source>
        <strain evidence="3 4">SS14</strain>
    </source>
</reference>
<dbReference type="InterPro" id="IPR036047">
    <property type="entry name" value="F-box-like_dom_sf"/>
</dbReference>
<dbReference type="OrthoDB" id="3216814at2759"/>
<dbReference type="SUPFAM" id="SSF81383">
    <property type="entry name" value="F-box domain"/>
    <property type="match status" value="1"/>
</dbReference>
<proteinExistence type="predicted"/>
<keyword evidence="4" id="KW-1185">Reference proteome</keyword>
<gene>
    <name evidence="3" type="ORF">M422DRAFT_263039</name>
</gene>
<dbReference type="EMBL" id="KN837195">
    <property type="protein sequence ID" value="KIJ34855.1"/>
    <property type="molecule type" value="Genomic_DNA"/>
</dbReference>
<dbReference type="CDD" id="cd09917">
    <property type="entry name" value="F-box_SF"/>
    <property type="match status" value="1"/>
</dbReference>
<dbReference type="PROSITE" id="PS50181">
    <property type="entry name" value="FBOX"/>
    <property type="match status" value="1"/>
</dbReference>
<dbReference type="InterPro" id="IPR001810">
    <property type="entry name" value="F-box_dom"/>
</dbReference>
<evidence type="ECO:0000313" key="4">
    <source>
        <dbReference type="Proteomes" id="UP000054279"/>
    </source>
</evidence>
<dbReference type="Gene3D" id="1.20.1280.50">
    <property type="match status" value="1"/>
</dbReference>
<protein>
    <recommendedName>
        <fullName evidence="2">F-box domain-containing protein</fullName>
    </recommendedName>
</protein>
<organism evidence="3 4">
    <name type="scientific">Sphaerobolus stellatus (strain SS14)</name>
    <dbReference type="NCBI Taxonomy" id="990650"/>
    <lineage>
        <taxon>Eukaryota</taxon>
        <taxon>Fungi</taxon>
        <taxon>Dikarya</taxon>
        <taxon>Basidiomycota</taxon>
        <taxon>Agaricomycotina</taxon>
        <taxon>Agaricomycetes</taxon>
        <taxon>Phallomycetidae</taxon>
        <taxon>Geastrales</taxon>
        <taxon>Sphaerobolaceae</taxon>
        <taxon>Sphaerobolus</taxon>
    </lineage>
</organism>
<accession>A0A0C9VBJ0</accession>
<feature type="region of interest" description="Disordered" evidence="1">
    <location>
        <begin position="313"/>
        <end position="356"/>
    </location>
</feature>
<evidence type="ECO:0000256" key="1">
    <source>
        <dbReference type="SAM" id="MobiDB-lite"/>
    </source>
</evidence>
<dbReference type="Proteomes" id="UP000054279">
    <property type="component" value="Unassembled WGS sequence"/>
</dbReference>
<feature type="domain" description="F-box" evidence="2">
    <location>
        <begin position="1"/>
        <end position="53"/>
    </location>
</feature>
<dbReference type="HOGENOM" id="CLU_598747_0_0_1"/>
<feature type="compositionally biased region" description="Low complexity" evidence="1">
    <location>
        <begin position="316"/>
        <end position="341"/>
    </location>
</feature>